<organism evidence="6 7">
    <name type="scientific">Mycena alexandri</name>
    <dbReference type="NCBI Taxonomy" id="1745969"/>
    <lineage>
        <taxon>Eukaryota</taxon>
        <taxon>Fungi</taxon>
        <taxon>Dikarya</taxon>
        <taxon>Basidiomycota</taxon>
        <taxon>Agaricomycotina</taxon>
        <taxon>Agaricomycetes</taxon>
        <taxon>Agaricomycetidae</taxon>
        <taxon>Agaricales</taxon>
        <taxon>Marasmiineae</taxon>
        <taxon>Mycenaceae</taxon>
        <taxon>Mycena</taxon>
    </lineage>
</organism>
<comment type="subcellular location">
    <subcellularLocation>
        <location evidence="1">Nucleus</location>
    </subcellularLocation>
</comment>
<dbReference type="AlphaFoldDB" id="A0AAD6T851"/>
<evidence type="ECO:0000256" key="2">
    <source>
        <dbReference type="ARBA" id="ARBA00022723"/>
    </source>
</evidence>
<dbReference type="InterPro" id="IPR045109">
    <property type="entry name" value="LSDs-like"/>
</dbReference>
<evidence type="ECO:0000259" key="5">
    <source>
        <dbReference type="PROSITE" id="PS51184"/>
    </source>
</evidence>
<dbReference type="PANTHER" id="PTHR12549">
    <property type="entry name" value="JMJC DOMAIN-CONTAINING HISTONE DEMETHYLATION PROTEIN"/>
    <property type="match status" value="1"/>
</dbReference>
<evidence type="ECO:0000256" key="4">
    <source>
        <dbReference type="SAM" id="MobiDB-lite"/>
    </source>
</evidence>
<keyword evidence="3" id="KW-0539">Nucleus</keyword>
<keyword evidence="7" id="KW-1185">Reference proteome</keyword>
<dbReference type="GO" id="GO:0031490">
    <property type="term" value="F:chromatin DNA binding"/>
    <property type="evidence" value="ECO:0007669"/>
    <property type="project" value="TreeGrafter"/>
</dbReference>
<keyword evidence="2" id="KW-0479">Metal-binding</keyword>
<dbReference type="SUPFAM" id="SSF51197">
    <property type="entry name" value="Clavaminate synthase-like"/>
    <property type="match status" value="1"/>
</dbReference>
<evidence type="ECO:0000313" key="7">
    <source>
        <dbReference type="Proteomes" id="UP001218188"/>
    </source>
</evidence>
<evidence type="ECO:0000313" key="6">
    <source>
        <dbReference type="EMBL" id="KAJ7040845.1"/>
    </source>
</evidence>
<dbReference type="PANTHER" id="PTHR12549:SF38">
    <property type="entry name" value="JMJC DOMAIN-CONTAINING HISTONE DEMETHYLASE 2, ISOFORM A"/>
    <property type="match status" value="1"/>
</dbReference>
<feature type="domain" description="JmjC" evidence="5">
    <location>
        <begin position="360"/>
        <end position="534"/>
    </location>
</feature>
<reference evidence="6" key="1">
    <citation type="submission" date="2023-03" db="EMBL/GenBank/DDBJ databases">
        <title>Massive genome expansion in bonnet fungi (Mycena s.s.) driven by repeated elements and novel gene families across ecological guilds.</title>
        <authorList>
            <consortium name="Lawrence Berkeley National Laboratory"/>
            <person name="Harder C.B."/>
            <person name="Miyauchi S."/>
            <person name="Viragh M."/>
            <person name="Kuo A."/>
            <person name="Thoen E."/>
            <person name="Andreopoulos B."/>
            <person name="Lu D."/>
            <person name="Skrede I."/>
            <person name="Drula E."/>
            <person name="Henrissat B."/>
            <person name="Morin E."/>
            <person name="Kohler A."/>
            <person name="Barry K."/>
            <person name="LaButti K."/>
            <person name="Morin E."/>
            <person name="Salamov A."/>
            <person name="Lipzen A."/>
            <person name="Mereny Z."/>
            <person name="Hegedus B."/>
            <person name="Baldrian P."/>
            <person name="Stursova M."/>
            <person name="Weitz H."/>
            <person name="Taylor A."/>
            <person name="Grigoriev I.V."/>
            <person name="Nagy L.G."/>
            <person name="Martin F."/>
            <person name="Kauserud H."/>
        </authorList>
    </citation>
    <scope>NUCLEOTIDE SEQUENCE</scope>
    <source>
        <strain evidence="6">CBHHK200</strain>
    </source>
</reference>
<dbReference type="GO" id="GO:0032454">
    <property type="term" value="F:histone H3K9 demethylase activity"/>
    <property type="evidence" value="ECO:0007669"/>
    <property type="project" value="InterPro"/>
</dbReference>
<dbReference type="GO" id="GO:0000118">
    <property type="term" value="C:histone deacetylase complex"/>
    <property type="evidence" value="ECO:0007669"/>
    <property type="project" value="TreeGrafter"/>
</dbReference>
<name>A0AAD6T851_9AGAR</name>
<dbReference type="SMART" id="SM00558">
    <property type="entry name" value="JmjC"/>
    <property type="match status" value="1"/>
</dbReference>
<feature type="region of interest" description="Disordered" evidence="4">
    <location>
        <begin position="377"/>
        <end position="401"/>
    </location>
</feature>
<dbReference type="EMBL" id="JARJCM010000020">
    <property type="protein sequence ID" value="KAJ7040845.1"/>
    <property type="molecule type" value="Genomic_DNA"/>
</dbReference>
<sequence>MVMFTEPPKKSCRHNKVQATTKLQNGKYNKVQSFKCRKAPSEQLVTCYVGCSGHKKKADTCRFKSVRKILYDGVAVLGYDLKEQEKDSVTVPDLPKSFNVPLVREHINEIELTLAKALLPILQEELRHIDKTNATYLPCQTGVRTTCGVALSALWGQEACAQCFELILKFEGGPTGPKGLECAAHTLRHPHFFDCTTGAEGVRMLHNQRDFRPKTIFRASQLKDAIQCMLELVETPPPHKELPMPETTLISPPDAIPSLGISTCAMDGLSDDIFNALWFTGEPLLVTGTTQNFTSGEWAPLCFIKHYGDQECQVVDCQSGEVENTTVSQFFQNFGKKTHNRCLKLKDWPPQPCPYQISCDCDGVLNISSRFPKELVPPDLGPKMNNAHANPAGTGRRSTGSTKLHMDMAEALNIMMYAGPRRNKQDGPGCAAWDIFRATDSDKLRDFLREKFPEYSGVNPIHSQGIYLTDELRLELYQKTQVMSYHVYQKLGEGVFIPAGCAHQVTNLSDCMKIAIDFVSPQNIERCATLTKEF</sequence>
<dbReference type="GO" id="GO:0006357">
    <property type="term" value="P:regulation of transcription by RNA polymerase II"/>
    <property type="evidence" value="ECO:0007669"/>
    <property type="project" value="TreeGrafter"/>
</dbReference>
<dbReference type="GO" id="GO:0046872">
    <property type="term" value="F:metal ion binding"/>
    <property type="evidence" value="ECO:0007669"/>
    <property type="project" value="UniProtKB-KW"/>
</dbReference>
<protein>
    <submittedName>
        <fullName evidence="6">Clavaminate synthase-like protein</fullName>
    </submittedName>
</protein>
<dbReference type="PROSITE" id="PS51184">
    <property type="entry name" value="JMJC"/>
    <property type="match status" value="1"/>
</dbReference>
<dbReference type="Proteomes" id="UP001218188">
    <property type="component" value="Unassembled WGS sequence"/>
</dbReference>
<dbReference type="InterPro" id="IPR003347">
    <property type="entry name" value="JmjC_dom"/>
</dbReference>
<evidence type="ECO:0000256" key="1">
    <source>
        <dbReference type="ARBA" id="ARBA00004123"/>
    </source>
</evidence>
<accession>A0AAD6T851</accession>
<gene>
    <name evidence="6" type="ORF">C8F04DRAFT_1253759</name>
</gene>
<proteinExistence type="predicted"/>
<dbReference type="Pfam" id="PF02373">
    <property type="entry name" value="JmjC"/>
    <property type="match status" value="1"/>
</dbReference>
<dbReference type="GO" id="GO:0003712">
    <property type="term" value="F:transcription coregulator activity"/>
    <property type="evidence" value="ECO:0007669"/>
    <property type="project" value="TreeGrafter"/>
</dbReference>
<dbReference type="GO" id="GO:0000785">
    <property type="term" value="C:chromatin"/>
    <property type="evidence" value="ECO:0007669"/>
    <property type="project" value="TreeGrafter"/>
</dbReference>
<dbReference type="Gene3D" id="2.60.120.650">
    <property type="entry name" value="Cupin"/>
    <property type="match status" value="1"/>
</dbReference>
<comment type="caution">
    <text evidence="6">The sequence shown here is derived from an EMBL/GenBank/DDBJ whole genome shotgun (WGS) entry which is preliminary data.</text>
</comment>
<evidence type="ECO:0000256" key="3">
    <source>
        <dbReference type="ARBA" id="ARBA00023242"/>
    </source>
</evidence>